<dbReference type="RefSeq" id="YP_009119757.1">
    <property type="nucleotide sequence ID" value="NC_026440.1"/>
</dbReference>
<name>A0A0B5JCX1_9VIRU</name>
<reference evidence="1 2" key="1">
    <citation type="journal article" date="2015" name="Parasitol. Res.">
        <title>Viruses in close associations with free-living amoebae.</title>
        <authorList>
            <person name="Scheid P."/>
        </authorList>
    </citation>
    <scope>NUCLEOTIDE SEQUENCE [LARGE SCALE GENOMIC DNA]</scope>
    <source>
        <strain evidence="1">KlaHel</strain>
    </source>
</reference>
<dbReference type="GeneID" id="23462439"/>
<protein>
    <submittedName>
        <fullName evidence="1">Ankyrin repeat protein</fullName>
    </submittedName>
</protein>
<proteinExistence type="predicted"/>
<dbReference type="Proteomes" id="UP000202511">
    <property type="component" value="Segment"/>
</dbReference>
<organism evidence="1 2">
    <name type="scientific">Pandoravirus inopinatum</name>
    <dbReference type="NCBI Taxonomy" id="1605721"/>
    <lineage>
        <taxon>Viruses</taxon>
        <taxon>Pandoravirus</taxon>
    </lineage>
</organism>
<dbReference type="EMBL" id="KP136319">
    <property type="protein sequence ID" value="AJF97522.1"/>
    <property type="molecule type" value="Genomic_DNA"/>
</dbReference>
<evidence type="ECO:0000313" key="1">
    <source>
        <dbReference type="EMBL" id="AJF97522.1"/>
    </source>
</evidence>
<accession>A0A0B5JCX1</accession>
<evidence type="ECO:0000313" key="2">
    <source>
        <dbReference type="Proteomes" id="UP000202511"/>
    </source>
</evidence>
<sequence length="225" mass="25876">MEPDTFATATPASRLAWTSTCADVVSQTGHRGYKNRHELAAQSDSMTPIKRLPVEAIDVILGWLNDRDFWRARQAHRIFRLDHPKAVLRNRAIYWWLRTGPEEVLRRRRGDIFLLLYRRKRVPSSFSPWPDVMRSGDVALFDAVRTVVPFPIYATRRRMDLAIERGHLALVMHVHACYPRQFVDSDFAVAVQRNQIAIALALARLDPTRPQRLVECAAYHAPSPA</sequence>
<dbReference type="KEGG" id="vg:23462439"/>